<evidence type="ECO:0000256" key="10">
    <source>
        <dbReference type="SAM" id="MobiDB-lite"/>
    </source>
</evidence>
<keyword evidence="5" id="KW-0805">Transcription regulation</keyword>
<keyword evidence="6" id="KW-0238">DNA-binding</keyword>
<dbReference type="FunFam" id="4.10.280.10:FF:000012">
    <property type="entry name" value="hairy/enhancer-of-split related with YRPW motif protein 1"/>
    <property type="match status" value="1"/>
</dbReference>
<dbReference type="Pfam" id="PF00010">
    <property type="entry name" value="HLH"/>
    <property type="match status" value="1"/>
</dbReference>
<dbReference type="SUPFAM" id="SSF158457">
    <property type="entry name" value="Orange domain-like"/>
    <property type="match status" value="1"/>
</dbReference>
<dbReference type="EMBL" id="RHFK02000014">
    <property type="protein sequence ID" value="TWW65701.1"/>
    <property type="molecule type" value="Genomic_DNA"/>
</dbReference>
<evidence type="ECO:0000256" key="1">
    <source>
        <dbReference type="ARBA" id="ARBA00004123"/>
    </source>
</evidence>
<keyword evidence="7" id="KW-0804">Transcription</keyword>
<keyword evidence="8" id="KW-0539">Nucleus</keyword>
<accession>A0A5C6NGE6</accession>
<keyword evidence="13" id="KW-1185">Reference proteome</keyword>
<dbReference type="InterPro" id="IPR036638">
    <property type="entry name" value="HLH_DNA-bd_sf"/>
</dbReference>
<dbReference type="Proteomes" id="UP000324091">
    <property type="component" value="Chromosome 21"/>
</dbReference>
<keyword evidence="3" id="KW-0678">Repressor</keyword>
<name>A0A5C6NGE6_9TELE</name>
<evidence type="ECO:0000313" key="12">
    <source>
        <dbReference type="EMBL" id="TWW65701.1"/>
    </source>
</evidence>
<dbReference type="Gene3D" id="6.10.250.980">
    <property type="match status" value="1"/>
</dbReference>
<dbReference type="GO" id="GO:0046983">
    <property type="term" value="F:protein dimerization activity"/>
    <property type="evidence" value="ECO:0007669"/>
    <property type="project" value="InterPro"/>
</dbReference>
<comment type="subcellular location">
    <subcellularLocation>
        <location evidence="1">Nucleus</location>
    </subcellularLocation>
</comment>
<evidence type="ECO:0000256" key="5">
    <source>
        <dbReference type="ARBA" id="ARBA00023015"/>
    </source>
</evidence>
<evidence type="ECO:0000256" key="8">
    <source>
        <dbReference type="ARBA" id="ARBA00023242"/>
    </source>
</evidence>
<evidence type="ECO:0000256" key="4">
    <source>
        <dbReference type="ARBA" id="ARBA00022976"/>
    </source>
</evidence>
<evidence type="ECO:0000256" key="7">
    <source>
        <dbReference type="ARBA" id="ARBA00023163"/>
    </source>
</evidence>
<dbReference type="PANTHER" id="PTHR10985">
    <property type="entry name" value="BASIC HELIX-LOOP-HELIX TRANSCRIPTION FACTOR, HES-RELATED"/>
    <property type="match status" value="1"/>
</dbReference>
<dbReference type="GO" id="GO:0032502">
    <property type="term" value="P:developmental process"/>
    <property type="evidence" value="ECO:0007669"/>
    <property type="project" value="UniProtKB-ARBA"/>
</dbReference>
<dbReference type="GO" id="GO:0007219">
    <property type="term" value="P:Notch signaling pathway"/>
    <property type="evidence" value="ECO:0007669"/>
    <property type="project" value="UniProtKB-KW"/>
</dbReference>
<protein>
    <submittedName>
        <fullName evidence="12">Hairy/enhancer-of-split related with YRPW motif protein 1</fullName>
    </submittedName>
</protein>
<dbReference type="InterPro" id="IPR050370">
    <property type="entry name" value="HES_HEY"/>
</dbReference>
<dbReference type="SMART" id="SM00353">
    <property type="entry name" value="HLH"/>
    <property type="match status" value="1"/>
</dbReference>
<gene>
    <name evidence="12" type="ORF">D4764_21G0006010</name>
</gene>
<evidence type="ECO:0000313" key="13">
    <source>
        <dbReference type="Proteomes" id="UP000324091"/>
    </source>
</evidence>
<dbReference type="GO" id="GO:0003677">
    <property type="term" value="F:DNA binding"/>
    <property type="evidence" value="ECO:0007669"/>
    <property type="project" value="UniProtKB-KW"/>
</dbReference>
<evidence type="ECO:0000256" key="6">
    <source>
        <dbReference type="ARBA" id="ARBA00023125"/>
    </source>
</evidence>
<dbReference type="AlphaFoldDB" id="A0A5C6NGE6"/>
<comment type="caution">
    <text evidence="12">The sequence shown here is derived from an EMBL/GenBank/DDBJ whole genome shotgun (WGS) entry which is preliminary data.</text>
</comment>
<dbReference type="Gene3D" id="4.10.280.10">
    <property type="entry name" value="Helix-loop-helix DNA-binding domain"/>
    <property type="match status" value="1"/>
</dbReference>
<feature type="region of interest" description="Disordered" evidence="10">
    <location>
        <begin position="25"/>
        <end position="86"/>
    </location>
</feature>
<proteinExistence type="inferred from homology"/>
<dbReference type="SUPFAM" id="SSF47459">
    <property type="entry name" value="HLH, helix-loop-helix DNA-binding domain"/>
    <property type="match status" value="1"/>
</dbReference>
<organism evidence="12 13">
    <name type="scientific">Takifugu flavidus</name>
    <name type="common">sansaifugu</name>
    <dbReference type="NCBI Taxonomy" id="433684"/>
    <lineage>
        <taxon>Eukaryota</taxon>
        <taxon>Metazoa</taxon>
        <taxon>Chordata</taxon>
        <taxon>Craniata</taxon>
        <taxon>Vertebrata</taxon>
        <taxon>Euteleostomi</taxon>
        <taxon>Actinopterygii</taxon>
        <taxon>Neopterygii</taxon>
        <taxon>Teleostei</taxon>
        <taxon>Neoteleostei</taxon>
        <taxon>Acanthomorphata</taxon>
        <taxon>Eupercaria</taxon>
        <taxon>Tetraodontiformes</taxon>
        <taxon>Tetradontoidea</taxon>
        <taxon>Tetraodontidae</taxon>
        <taxon>Takifugu</taxon>
    </lineage>
</organism>
<dbReference type="InterPro" id="IPR011598">
    <property type="entry name" value="bHLH_dom"/>
</dbReference>
<reference evidence="12 13" key="1">
    <citation type="submission" date="2019-04" db="EMBL/GenBank/DDBJ databases">
        <title>Chromosome genome assembly for Takifugu flavidus.</title>
        <authorList>
            <person name="Xiao S."/>
        </authorList>
    </citation>
    <scope>NUCLEOTIDE SEQUENCE [LARGE SCALE GENOMIC DNA]</scope>
    <source>
        <strain evidence="12">HTHZ2018</strain>
        <tissue evidence="12">Muscle</tissue>
    </source>
</reference>
<sequence length="187" mass="21118">MTPWESCALQTEALRANLRRHNRAGQGLTADMKRNHDFSSSDSELEETIEVEKESADENGNMSSPLGSMSPTTSTQVQARKRRRGIIEKRRRDRINNCLSELRRLVPSAFEKQGSAKLEKAEILQMTVDHLKMLHAAGGKGYFDAHALAMDYRSLGFRECLAETARYLSIIEAWTPRTRCGCAWCPT</sequence>
<dbReference type="GO" id="GO:0005634">
    <property type="term" value="C:nucleus"/>
    <property type="evidence" value="ECO:0007669"/>
    <property type="project" value="UniProtKB-SubCell"/>
</dbReference>
<dbReference type="PROSITE" id="PS50888">
    <property type="entry name" value="BHLH"/>
    <property type="match status" value="1"/>
</dbReference>
<evidence type="ECO:0000256" key="3">
    <source>
        <dbReference type="ARBA" id="ARBA00022491"/>
    </source>
</evidence>
<evidence type="ECO:0000256" key="2">
    <source>
        <dbReference type="ARBA" id="ARBA00022473"/>
    </source>
</evidence>
<feature type="domain" description="BHLH" evidence="11">
    <location>
        <begin position="79"/>
        <end position="134"/>
    </location>
</feature>
<keyword evidence="2" id="KW-0217">Developmental protein</keyword>
<evidence type="ECO:0000256" key="9">
    <source>
        <dbReference type="ARBA" id="ARBA00038262"/>
    </source>
</evidence>
<evidence type="ECO:0000259" key="11">
    <source>
        <dbReference type="PROSITE" id="PS50888"/>
    </source>
</evidence>
<comment type="similarity">
    <text evidence="9">Belongs to the HEY family.</text>
</comment>
<feature type="compositionally biased region" description="Polar residues" evidence="10">
    <location>
        <begin position="58"/>
        <end position="78"/>
    </location>
</feature>
<keyword evidence="4" id="KW-0914">Notch signaling pathway</keyword>